<name>A0ABW0S286_9BURK</name>
<comment type="caution">
    <text evidence="3">The sequence shown here is derived from an EMBL/GenBank/DDBJ whole genome shotgun (WGS) entry which is preliminary data.</text>
</comment>
<dbReference type="SUPFAM" id="SSF52172">
    <property type="entry name" value="CheY-like"/>
    <property type="match status" value="1"/>
</dbReference>
<dbReference type="RefSeq" id="WP_379771697.1">
    <property type="nucleotide sequence ID" value="NZ_JBHSMZ010000009.1"/>
</dbReference>
<dbReference type="Gene3D" id="3.40.50.2300">
    <property type="match status" value="1"/>
</dbReference>
<dbReference type="EMBL" id="JBHSMZ010000009">
    <property type="protein sequence ID" value="MFC5549608.1"/>
    <property type="molecule type" value="Genomic_DNA"/>
</dbReference>
<dbReference type="InterPro" id="IPR001789">
    <property type="entry name" value="Sig_transdc_resp-reg_receiver"/>
</dbReference>
<feature type="domain" description="Response regulatory" evidence="2">
    <location>
        <begin position="4"/>
        <end position="114"/>
    </location>
</feature>
<evidence type="ECO:0000313" key="4">
    <source>
        <dbReference type="Proteomes" id="UP001596086"/>
    </source>
</evidence>
<proteinExistence type="predicted"/>
<protein>
    <recommendedName>
        <fullName evidence="2">Response regulatory domain-containing protein</fullName>
    </recommendedName>
</protein>
<dbReference type="PROSITE" id="PS50110">
    <property type="entry name" value="RESPONSE_REGULATORY"/>
    <property type="match status" value="1"/>
</dbReference>
<comment type="caution">
    <text evidence="1">Lacks conserved residue(s) required for the propagation of feature annotation.</text>
</comment>
<keyword evidence="4" id="KW-1185">Reference proteome</keyword>
<accession>A0ABW0S286</accession>
<reference evidence="4" key="1">
    <citation type="journal article" date="2019" name="Int. J. Syst. Evol. Microbiol.">
        <title>The Global Catalogue of Microorganisms (GCM) 10K type strain sequencing project: providing services to taxonomists for standard genome sequencing and annotation.</title>
        <authorList>
            <consortium name="The Broad Institute Genomics Platform"/>
            <consortium name="The Broad Institute Genome Sequencing Center for Infectious Disease"/>
            <person name="Wu L."/>
            <person name="Ma J."/>
        </authorList>
    </citation>
    <scope>NUCLEOTIDE SEQUENCE [LARGE SCALE GENOMIC DNA]</scope>
    <source>
        <strain evidence="4">CGMCC 4.5798</strain>
    </source>
</reference>
<sequence>MARHAFVVEENSLIRQSVCEMLRLCGYIPMVASDLHHATKVLASIRYDVLFVGSGHRQTYNETLVNLARRLQPSMRIVAMRPNERAMSAFDGAHAYVGFPFTLEALRAALAKTHGRDEGLT</sequence>
<evidence type="ECO:0000256" key="1">
    <source>
        <dbReference type="PROSITE-ProRule" id="PRU00169"/>
    </source>
</evidence>
<dbReference type="Proteomes" id="UP001596086">
    <property type="component" value="Unassembled WGS sequence"/>
</dbReference>
<evidence type="ECO:0000259" key="2">
    <source>
        <dbReference type="PROSITE" id="PS50110"/>
    </source>
</evidence>
<evidence type="ECO:0000313" key="3">
    <source>
        <dbReference type="EMBL" id="MFC5549608.1"/>
    </source>
</evidence>
<gene>
    <name evidence="3" type="ORF">ACFPO9_13915</name>
</gene>
<organism evidence="3 4">
    <name type="scientific">Massilia aerilata</name>
    <dbReference type="NCBI Taxonomy" id="453817"/>
    <lineage>
        <taxon>Bacteria</taxon>
        <taxon>Pseudomonadati</taxon>
        <taxon>Pseudomonadota</taxon>
        <taxon>Betaproteobacteria</taxon>
        <taxon>Burkholderiales</taxon>
        <taxon>Oxalobacteraceae</taxon>
        <taxon>Telluria group</taxon>
        <taxon>Massilia</taxon>
    </lineage>
</organism>
<dbReference type="InterPro" id="IPR011006">
    <property type="entry name" value="CheY-like_superfamily"/>
</dbReference>